<evidence type="ECO:0000313" key="12">
    <source>
        <dbReference type="EMBL" id="PMS26502.1"/>
    </source>
</evidence>
<comment type="pathway">
    <text evidence="9">tRNA modification; tRNA-queuosine biosynthesis.</text>
</comment>
<dbReference type="UniPathway" id="UPA00392"/>
<feature type="binding site" evidence="9">
    <location>
        <position position="194"/>
    </location>
    <ligand>
        <name>cob(II)alamin</name>
        <dbReference type="ChEBI" id="CHEBI:16304"/>
    </ligand>
</feature>
<feature type="binding site" evidence="9">
    <location>
        <position position="292"/>
    </location>
    <ligand>
        <name>tRNA</name>
        <dbReference type="ChEBI" id="CHEBI:17843"/>
    </ligand>
</feature>
<comment type="similarity">
    <text evidence="9">Belongs to the QueG family.</text>
</comment>
<dbReference type="GO" id="GO:0046872">
    <property type="term" value="F:metal ion binding"/>
    <property type="evidence" value="ECO:0007669"/>
    <property type="project" value="UniProtKB-KW"/>
</dbReference>
<comment type="subcellular location">
    <subcellularLocation>
        <location evidence="9">Cytoplasm</location>
    </subcellularLocation>
</comment>
<proteinExistence type="inferred from homology"/>
<feature type="binding site" evidence="9">
    <location>
        <position position="260"/>
    </location>
    <ligand>
        <name>[4Fe-4S] cluster</name>
        <dbReference type="ChEBI" id="CHEBI:49883"/>
        <label>1</label>
    </ligand>
</feature>
<comment type="caution">
    <text evidence="12">The sequence shown here is derived from an EMBL/GenBank/DDBJ whole genome shotgun (WGS) entry which is preliminary data.</text>
</comment>
<keyword evidence="6 9" id="KW-0560">Oxidoreductase</keyword>
<reference evidence="12 13" key="1">
    <citation type="submission" date="2018-01" db="EMBL/GenBank/DDBJ databases">
        <title>Whole genome analyses suggest that Burkholderia sensu lato contains two further novel genera in the rhizoxinica-symbiotica group Mycetohabitans gen. nov., and Trinickia gen. nov.: implications for the evolution of diazotrophy and nodulation in the Burkholderiaceae.</title>
        <authorList>
            <person name="Estrada-de los Santos P."/>
            <person name="Palmer M."/>
            <person name="Chavez-Ramirez B."/>
            <person name="Beukes C."/>
            <person name="Steenkamp E.T."/>
            <person name="Hirsch A.M."/>
            <person name="Manyaka P."/>
            <person name="Maluk M."/>
            <person name="Lafos M."/>
            <person name="Crook M."/>
            <person name="Gross E."/>
            <person name="Simon M.F."/>
            <person name="Bueno dos Reis Junior F."/>
            <person name="Poole P.S."/>
            <person name="Venter S.N."/>
            <person name="James E.K."/>
        </authorList>
    </citation>
    <scope>NUCLEOTIDE SEQUENCE [LARGE SCALE GENOMIC DNA]</scope>
    <source>
        <strain evidence="12 13">GP25-8</strain>
    </source>
</reference>
<evidence type="ECO:0000256" key="5">
    <source>
        <dbReference type="ARBA" id="ARBA00022785"/>
    </source>
</evidence>
<evidence type="ECO:0000256" key="8">
    <source>
        <dbReference type="ARBA" id="ARBA00023014"/>
    </source>
</evidence>
<dbReference type="InterPro" id="IPR017900">
    <property type="entry name" value="4Fe4S_Fe_S_CS"/>
</dbReference>
<protein>
    <recommendedName>
        <fullName evidence="9">Epoxyqueuosine reductase</fullName>
        <ecNumber evidence="9">1.17.99.6</ecNumber>
    </recommendedName>
    <alternativeName>
        <fullName evidence="9">Queuosine biosynthesis protein QueG</fullName>
    </alternativeName>
</protein>
<dbReference type="PANTHER" id="PTHR30002">
    <property type="entry name" value="EPOXYQUEUOSINE REDUCTASE"/>
    <property type="match status" value="1"/>
</dbReference>
<dbReference type="InterPro" id="IPR004453">
    <property type="entry name" value="QueG"/>
</dbReference>
<comment type="subunit">
    <text evidence="9">Monomer.</text>
</comment>
<feature type="binding site" evidence="9">
    <location>
        <position position="313"/>
    </location>
    <ligand>
        <name>[4Fe-4S] cluster</name>
        <dbReference type="ChEBI" id="CHEBI:49883"/>
        <label>2</label>
    </ligand>
</feature>
<evidence type="ECO:0000256" key="6">
    <source>
        <dbReference type="ARBA" id="ARBA00023002"/>
    </source>
</evidence>
<feature type="binding site" evidence="9">
    <location>
        <position position="267"/>
    </location>
    <ligand>
        <name>[4Fe-4S] cluster</name>
        <dbReference type="ChEBI" id="CHEBI:49883"/>
        <label>2</label>
    </ligand>
</feature>
<feature type="binding site" evidence="9">
    <location>
        <position position="229"/>
    </location>
    <ligand>
        <name>cob(II)alamin</name>
        <dbReference type="ChEBI" id="CHEBI:16304"/>
    </ligand>
</feature>
<sequence>MKRSPQQAATDSRVPDEVGPSHAAADVAGKLDAAALAALAQRIKTWGRELGFGAVGISDTDLSDAEAALTAWLEAGCHGEMDYMAKHGAKRARPAELVAGTRRVISARMAYMPASVLARNEAESTPSAAAHGEGKEAGDWRAREWERLADPSAAVVSIYARGRDYHKVMRQRLQQLAERIEREVGAYGYRVFTDSAPVLEVALAQKAGIGWRGKHTLLLERDAGSLFFLGEIYVDIPLPTDARSAPGPATRAQGAHCGHCTRCIDVCPTGAIVGPYRVDARRCISYLTIELKGSIPESLRPLIGNRVYGCDDCQLVCPWNKFAQAAPVDDFDVRHGLDRARLVDLFAWSAEEFDVRLQGSAIRRIGHERWLRNLAVAMGNALRNSETLAADERARIVAALRARADDASSLVREHVQWALQAA</sequence>
<keyword evidence="9" id="KW-0846">Cobalamin</keyword>
<dbReference type="Pfam" id="PF13484">
    <property type="entry name" value="Fer4_16"/>
    <property type="match status" value="1"/>
</dbReference>
<dbReference type="AlphaFoldDB" id="A0A2N7WAS3"/>
<accession>A0A2N7WAS3</accession>
<dbReference type="GO" id="GO:0051539">
    <property type="term" value="F:4 iron, 4 sulfur cluster binding"/>
    <property type="evidence" value="ECO:0007669"/>
    <property type="project" value="UniProtKB-KW"/>
</dbReference>
<feature type="binding site" evidence="9">
    <location>
        <position position="285"/>
    </location>
    <ligand>
        <name>cob(II)alamin</name>
        <dbReference type="ChEBI" id="CHEBI:16304"/>
    </ligand>
</feature>
<evidence type="ECO:0000256" key="1">
    <source>
        <dbReference type="ARBA" id="ARBA00022485"/>
    </source>
</evidence>
<evidence type="ECO:0000256" key="2">
    <source>
        <dbReference type="ARBA" id="ARBA00022490"/>
    </source>
</evidence>
<feature type="binding site" evidence="9">
    <location>
        <position position="257"/>
    </location>
    <ligand>
        <name>[4Fe-4S] cluster</name>
        <dbReference type="ChEBI" id="CHEBI:49883"/>
        <label>1</label>
    </ligand>
</feature>
<dbReference type="GO" id="GO:0031419">
    <property type="term" value="F:cobalamin binding"/>
    <property type="evidence" value="ECO:0007669"/>
    <property type="project" value="UniProtKB-KW"/>
</dbReference>
<evidence type="ECO:0000256" key="9">
    <source>
        <dbReference type="HAMAP-Rule" id="MF_00916"/>
    </source>
</evidence>
<name>A0A2N7WAS3_9BURK</name>
<feature type="binding site" evidence="9">
    <location>
        <position position="317"/>
    </location>
    <ligand>
        <name>[4Fe-4S] cluster</name>
        <dbReference type="ChEBI" id="CHEBI:49883"/>
        <label>1</label>
    </ligand>
</feature>
<dbReference type="NCBIfam" id="TIGR00276">
    <property type="entry name" value="tRNA epoxyqueuosine(34) reductase QueG"/>
    <property type="match status" value="1"/>
</dbReference>
<comment type="function">
    <text evidence="9">Catalyzes the conversion of epoxyqueuosine (oQ) to queuosine (Q), which is a hypermodified base found in the wobble positions of tRNA(Asp), tRNA(Asn), tRNA(His) and tRNA(Tyr).</text>
</comment>
<keyword evidence="8 9" id="KW-0411">Iron-sulfur</keyword>
<dbReference type="PROSITE" id="PS00198">
    <property type="entry name" value="4FE4S_FER_1"/>
    <property type="match status" value="1"/>
</dbReference>
<dbReference type="GO" id="GO:0008616">
    <property type="term" value="P:tRNA queuosine(34) biosynthetic process"/>
    <property type="evidence" value="ECO:0007669"/>
    <property type="project" value="UniProtKB-UniRule"/>
</dbReference>
<dbReference type="Proteomes" id="UP000235347">
    <property type="component" value="Unassembled WGS sequence"/>
</dbReference>
<dbReference type="GO" id="GO:0052693">
    <property type="term" value="F:epoxyqueuosine reductase activity"/>
    <property type="evidence" value="ECO:0007669"/>
    <property type="project" value="UniProtKB-UniRule"/>
</dbReference>
<evidence type="ECO:0000259" key="11">
    <source>
        <dbReference type="PROSITE" id="PS51379"/>
    </source>
</evidence>
<feature type="binding site" evidence="9">
    <location>
        <position position="263"/>
    </location>
    <ligand>
        <name>[4Fe-4S] cluster</name>
        <dbReference type="ChEBI" id="CHEBI:49883"/>
        <label>1</label>
    </ligand>
</feature>
<evidence type="ECO:0000256" key="3">
    <source>
        <dbReference type="ARBA" id="ARBA00022694"/>
    </source>
</evidence>
<dbReference type="PROSITE" id="PS51379">
    <property type="entry name" value="4FE4S_FER_2"/>
    <property type="match status" value="1"/>
</dbReference>
<feature type="compositionally biased region" description="Polar residues" evidence="10">
    <location>
        <begin position="1"/>
        <end position="10"/>
    </location>
</feature>
<dbReference type="Gene3D" id="3.30.70.20">
    <property type="match status" value="1"/>
</dbReference>
<evidence type="ECO:0000256" key="4">
    <source>
        <dbReference type="ARBA" id="ARBA00022723"/>
    </source>
</evidence>
<dbReference type="EMBL" id="PNYB01000004">
    <property type="protein sequence ID" value="PMS26502.1"/>
    <property type="molecule type" value="Genomic_DNA"/>
</dbReference>
<organism evidence="12 13">
    <name type="scientific">Trinickia soli</name>
    <dbReference type="NCBI Taxonomy" id="380675"/>
    <lineage>
        <taxon>Bacteria</taxon>
        <taxon>Pseudomonadati</taxon>
        <taxon>Pseudomonadota</taxon>
        <taxon>Betaproteobacteria</taxon>
        <taxon>Burkholderiales</taxon>
        <taxon>Burkholderiaceae</taxon>
        <taxon>Trinickia</taxon>
    </lineage>
</organism>
<comment type="cofactor">
    <cofactor evidence="9">
        <name>cob(II)alamin</name>
        <dbReference type="ChEBI" id="CHEBI:16304"/>
    </cofactor>
</comment>
<feature type="active site" description="Proton donor" evidence="9">
    <location>
        <position position="194"/>
    </location>
</feature>
<feature type="binding site" evidence="9">
    <location>
        <position position="310"/>
    </location>
    <ligand>
        <name>[4Fe-4S] cluster</name>
        <dbReference type="ChEBI" id="CHEBI:49883"/>
        <label>2</label>
    </ligand>
</feature>
<dbReference type="Pfam" id="PF08331">
    <property type="entry name" value="QueG_DUF1730"/>
    <property type="match status" value="1"/>
</dbReference>
<dbReference type="RefSeq" id="WP_102608891.1">
    <property type="nucleotide sequence ID" value="NZ_CADIKD010000020.1"/>
</dbReference>
<feature type="binding site" evidence="9">
    <location>
        <position position="218"/>
    </location>
    <ligand>
        <name>cob(II)alamin</name>
        <dbReference type="ChEBI" id="CHEBI:16304"/>
    </ligand>
</feature>
<dbReference type="InterPro" id="IPR013542">
    <property type="entry name" value="QueG_DUF1730"/>
</dbReference>
<keyword evidence="3 9" id="KW-0819">tRNA processing</keyword>
<feature type="binding site" evidence="9">
    <location>
        <position position="283"/>
    </location>
    <ligand>
        <name>[4Fe-4S] cluster</name>
        <dbReference type="ChEBI" id="CHEBI:49883"/>
        <label>2</label>
    </ligand>
</feature>
<comment type="catalytic activity">
    <reaction evidence="9">
        <text>epoxyqueuosine(34) in tRNA + AH2 = queuosine(34) in tRNA + A + H2O</text>
        <dbReference type="Rhea" id="RHEA:32159"/>
        <dbReference type="Rhea" id="RHEA-COMP:18571"/>
        <dbReference type="Rhea" id="RHEA-COMP:18582"/>
        <dbReference type="ChEBI" id="CHEBI:13193"/>
        <dbReference type="ChEBI" id="CHEBI:15377"/>
        <dbReference type="ChEBI" id="CHEBI:17499"/>
        <dbReference type="ChEBI" id="CHEBI:194431"/>
        <dbReference type="ChEBI" id="CHEBI:194443"/>
        <dbReference type="EC" id="1.17.99.6"/>
    </reaction>
</comment>
<evidence type="ECO:0000256" key="10">
    <source>
        <dbReference type="SAM" id="MobiDB-lite"/>
    </source>
</evidence>
<dbReference type="GO" id="GO:0005737">
    <property type="term" value="C:cytoplasm"/>
    <property type="evidence" value="ECO:0007669"/>
    <property type="project" value="UniProtKB-SubCell"/>
</dbReference>
<comment type="caution">
    <text evidence="9">Lacks conserved residue(s) required for the propagation of feature annotation.</text>
</comment>
<dbReference type="SUPFAM" id="SSF54862">
    <property type="entry name" value="4Fe-4S ferredoxins"/>
    <property type="match status" value="1"/>
</dbReference>
<evidence type="ECO:0000313" key="13">
    <source>
        <dbReference type="Proteomes" id="UP000235347"/>
    </source>
</evidence>
<feature type="binding site" evidence="9">
    <location>
        <position position="91"/>
    </location>
    <ligand>
        <name>cob(II)alamin</name>
        <dbReference type="ChEBI" id="CHEBI:16304"/>
    </ligand>
</feature>
<feature type="domain" description="4Fe-4S ferredoxin-type" evidence="11">
    <location>
        <begin position="247"/>
        <end position="277"/>
    </location>
</feature>
<keyword evidence="7 9" id="KW-0408">Iron</keyword>
<keyword evidence="1 9" id="KW-0004">4Fe-4S</keyword>
<dbReference type="PANTHER" id="PTHR30002:SF4">
    <property type="entry name" value="EPOXYQUEUOSINE REDUCTASE"/>
    <property type="match status" value="1"/>
</dbReference>
<feature type="binding site" evidence="9">
    <location>
        <begin position="310"/>
        <end position="311"/>
    </location>
    <ligand>
        <name>cob(II)alamin</name>
        <dbReference type="ChEBI" id="CHEBI:16304"/>
    </ligand>
</feature>
<keyword evidence="13" id="KW-1185">Reference proteome</keyword>
<dbReference type="HAMAP" id="MF_00916">
    <property type="entry name" value="QueG"/>
    <property type="match status" value="1"/>
</dbReference>
<dbReference type="InterPro" id="IPR017896">
    <property type="entry name" value="4Fe4S_Fe-S-bd"/>
</dbReference>
<comment type="cofactor">
    <cofactor evidence="9">
        <name>[4Fe-4S] cluster</name>
        <dbReference type="ChEBI" id="CHEBI:49883"/>
    </cofactor>
    <text evidence="9">Binds 2 [4Fe-4S] clusters per monomer.</text>
</comment>
<keyword evidence="2 9" id="KW-0963">Cytoplasm</keyword>
<gene>
    <name evidence="9 12" type="primary">queG</name>
    <name evidence="12" type="ORF">C0Z19_05995</name>
</gene>
<feature type="region of interest" description="Disordered" evidence="10">
    <location>
        <begin position="1"/>
        <end position="21"/>
    </location>
</feature>
<keyword evidence="4 9" id="KW-0479">Metal-binding</keyword>
<dbReference type="EC" id="1.17.99.6" evidence="9"/>
<dbReference type="FunFam" id="3.30.70.20:FF:000017">
    <property type="entry name" value="Epoxyqueuosine reductase"/>
    <property type="match status" value="1"/>
</dbReference>
<evidence type="ECO:0000256" key="7">
    <source>
        <dbReference type="ARBA" id="ARBA00023004"/>
    </source>
</evidence>
<keyword evidence="9" id="KW-0170">Cobalt</keyword>
<keyword evidence="5 9" id="KW-0671">Queuosine biosynthesis</keyword>